<accession>A0ACC1SRV2</accession>
<keyword evidence="2" id="KW-1185">Reference proteome</keyword>
<organism evidence="1 2">
    <name type="scientific">Phlebia brevispora</name>
    <dbReference type="NCBI Taxonomy" id="194682"/>
    <lineage>
        <taxon>Eukaryota</taxon>
        <taxon>Fungi</taxon>
        <taxon>Dikarya</taxon>
        <taxon>Basidiomycota</taxon>
        <taxon>Agaricomycotina</taxon>
        <taxon>Agaricomycetes</taxon>
        <taxon>Polyporales</taxon>
        <taxon>Meruliaceae</taxon>
        <taxon>Phlebia</taxon>
    </lineage>
</organism>
<evidence type="ECO:0000313" key="1">
    <source>
        <dbReference type="EMBL" id="KAJ3545262.1"/>
    </source>
</evidence>
<evidence type="ECO:0000313" key="2">
    <source>
        <dbReference type="Proteomes" id="UP001148662"/>
    </source>
</evidence>
<proteinExistence type="predicted"/>
<gene>
    <name evidence="1" type="ORF">NM688_g5645</name>
</gene>
<protein>
    <submittedName>
        <fullName evidence="1">Uncharacterized protein</fullName>
    </submittedName>
</protein>
<sequence>MPHKDANQDGIPNIIISRFLINLQQVSSERFSEMHGGASHPSKFSSVSFRVPSASDIIGNLGEPLASGDGALDDEDHQDDGAGSCEECSSGYQNRASFSELTWGTPHAEGVQDPIEDQSGIIVIS</sequence>
<name>A0ACC1SRV2_9APHY</name>
<reference evidence="1" key="1">
    <citation type="submission" date="2022-07" db="EMBL/GenBank/DDBJ databases">
        <title>Genome Sequence of Phlebia brevispora.</title>
        <authorList>
            <person name="Buettner E."/>
        </authorList>
    </citation>
    <scope>NUCLEOTIDE SEQUENCE</scope>
    <source>
        <strain evidence="1">MPL23</strain>
    </source>
</reference>
<dbReference type="Proteomes" id="UP001148662">
    <property type="component" value="Unassembled WGS sequence"/>
</dbReference>
<comment type="caution">
    <text evidence="1">The sequence shown here is derived from an EMBL/GenBank/DDBJ whole genome shotgun (WGS) entry which is preliminary data.</text>
</comment>
<dbReference type="EMBL" id="JANHOG010001062">
    <property type="protein sequence ID" value="KAJ3545262.1"/>
    <property type="molecule type" value="Genomic_DNA"/>
</dbReference>